<keyword evidence="1" id="KW-0646">Protease inhibitor</keyword>
<protein>
    <recommendedName>
        <fullName evidence="3">Serpin domain-containing protein</fullName>
    </recommendedName>
</protein>
<dbReference type="InterPro" id="IPR023796">
    <property type="entry name" value="Serpin_dom"/>
</dbReference>
<evidence type="ECO:0000256" key="2">
    <source>
        <dbReference type="ARBA" id="ARBA00022900"/>
    </source>
</evidence>
<evidence type="ECO:0000313" key="4">
    <source>
        <dbReference type="Ensembl" id="ENSLCAP00010057389.1"/>
    </source>
</evidence>
<dbReference type="InterPro" id="IPR000215">
    <property type="entry name" value="Serpin_fam"/>
</dbReference>
<reference evidence="4" key="2">
    <citation type="submission" date="2025-08" db="UniProtKB">
        <authorList>
            <consortium name="Ensembl"/>
        </authorList>
    </citation>
    <scope>IDENTIFICATION</scope>
</reference>
<keyword evidence="2" id="KW-0722">Serine protease inhibitor</keyword>
<evidence type="ECO:0000256" key="1">
    <source>
        <dbReference type="ARBA" id="ARBA00022690"/>
    </source>
</evidence>
<dbReference type="InterPro" id="IPR036186">
    <property type="entry name" value="Serpin_sf"/>
</dbReference>
<keyword evidence="5" id="KW-1185">Reference proteome</keyword>
<dbReference type="GO" id="GO:0005615">
    <property type="term" value="C:extracellular space"/>
    <property type="evidence" value="ECO:0007669"/>
    <property type="project" value="InterPro"/>
</dbReference>
<evidence type="ECO:0000313" key="5">
    <source>
        <dbReference type="Proteomes" id="UP000314980"/>
    </source>
</evidence>
<sequence length="139" mass="15606">IISSALAMVMLGARGNTATQMVLTHFISLCFSHQENDVHSGFTKLLSELNKEDALYALSVANRLYGEQSFQFVEGFLEETKKYYDAELESVDFMSNSEEARVNINSWVEKQTQGGFLCLLVEVYFYPAEKSTTTGSVTF</sequence>
<dbReference type="Ensembl" id="ENSLCAT00010058943.1">
    <property type="protein sequence ID" value="ENSLCAP00010057389.1"/>
    <property type="gene ID" value="ENSLCAG00010026735.1"/>
</dbReference>
<reference evidence="5" key="1">
    <citation type="submission" date="2015-09" db="EMBL/GenBank/DDBJ databases">
        <authorList>
            <person name="Sai Rama Sridatta P."/>
        </authorList>
    </citation>
    <scope>NUCLEOTIDE SEQUENCE [LARGE SCALE GENOMIC DNA]</scope>
</reference>
<dbReference type="AlphaFoldDB" id="A0A4W6G1X7"/>
<dbReference type="Gene3D" id="3.30.497.10">
    <property type="entry name" value="Antithrombin, subunit I, domain 2"/>
    <property type="match status" value="1"/>
</dbReference>
<accession>A0A4W6G1X7</accession>
<dbReference type="SUPFAM" id="SSF56574">
    <property type="entry name" value="Serpins"/>
    <property type="match status" value="1"/>
</dbReference>
<dbReference type="Pfam" id="PF00079">
    <property type="entry name" value="Serpin"/>
    <property type="match status" value="1"/>
</dbReference>
<dbReference type="PANTHER" id="PTHR11461">
    <property type="entry name" value="SERINE PROTEASE INHIBITOR, SERPIN"/>
    <property type="match status" value="1"/>
</dbReference>
<name>A0A4W6G1X7_LATCA</name>
<feature type="domain" description="Serpin" evidence="3">
    <location>
        <begin position="2"/>
        <end position="126"/>
    </location>
</feature>
<dbReference type="PANTHER" id="PTHR11461:SF204">
    <property type="entry name" value="SERPIN B6"/>
    <property type="match status" value="1"/>
</dbReference>
<dbReference type="GO" id="GO:0004867">
    <property type="term" value="F:serine-type endopeptidase inhibitor activity"/>
    <property type="evidence" value="ECO:0007669"/>
    <property type="project" value="UniProtKB-KW"/>
</dbReference>
<dbReference type="GeneTree" id="ENSGT00940000154835"/>
<evidence type="ECO:0000259" key="3">
    <source>
        <dbReference type="Pfam" id="PF00079"/>
    </source>
</evidence>
<reference evidence="4" key="3">
    <citation type="submission" date="2025-09" db="UniProtKB">
        <authorList>
            <consortium name="Ensembl"/>
        </authorList>
    </citation>
    <scope>IDENTIFICATION</scope>
</reference>
<proteinExistence type="predicted"/>
<dbReference type="Proteomes" id="UP000314980">
    <property type="component" value="Unassembled WGS sequence"/>
</dbReference>
<dbReference type="InterPro" id="IPR042178">
    <property type="entry name" value="Serpin_sf_1"/>
</dbReference>
<organism evidence="4 5">
    <name type="scientific">Lates calcarifer</name>
    <name type="common">Barramundi</name>
    <name type="synonym">Holocentrus calcarifer</name>
    <dbReference type="NCBI Taxonomy" id="8187"/>
    <lineage>
        <taxon>Eukaryota</taxon>
        <taxon>Metazoa</taxon>
        <taxon>Chordata</taxon>
        <taxon>Craniata</taxon>
        <taxon>Vertebrata</taxon>
        <taxon>Euteleostomi</taxon>
        <taxon>Actinopterygii</taxon>
        <taxon>Neopterygii</taxon>
        <taxon>Teleostei</taxon>
        <taxon>Neoteleostei</taxon>
        <taxon>Acanthomorphata</taxon>
        <taxon>Carangaria</taxon>
        <taxon>Carangaria incertae sedis</taxon>
        <taxon>Centropomidae</taxon>
        <taxon>Lates</taxon>
    </lineage>
</organism>